<feature type="transmembrane region" description="Helical" evidence="2">
    <location>
        <begin position="162"/>
        <end position="180"/>
    </location>
</feature>
<name>A0A4Y7PNQ1_9AGAM</name>
<dbReference type="Pfam" id="PF20151">
    <property type="entry name" value="DUF6533"/>
    <property type="match status" value="1"/>
</dbReference>
<protein>
    <recommendedName>
        <fullName evidence="3">DUF6533 domain-containing protein</fullName>
    </recommendedName>
</protein>
<feature type="transmembrane region" description="Helical" evidence="2">
    <location>
        <begin position="9"/>
        <end position="26"/>
    </location>
</feature>
<keyword evidence="2" id="KW-0812">Transmembrane</keyword>
<sequence>MAKVNQDRLNTCITISGTVLVLYDYFLTLPAEILEIWNSKFTGAKALYFVTRYSYIVYTLFLFALNFVTNPSETLSGYFLQSNGLEHPTSSRIIRYIHPANIRNLPKKQVFLLVGQILALILDVLVFGFTFAKTIHNTIEMWKVGFGNGLGYFILRDGTMYFLAKSIIGVLGTTLFFIPIPEQIDSWLGVIPSVANPLTLVLASRLFLNLRQVSRKQDACDRTLGTIDTIRDPVFATDSFLGNIGAPLRVGPDEEYEVEEIPTGFEPDIVEKRGIADENEITDDSRAPSNV</sequence>
<evidence type="ECO:0000256" key="1">
    <source>
        <dbReference type="SAM" id="MobiDB-lite"/>
    </source>
</evidence>
<accession>A0A4Y7PNQ1</accession>
<evidence type="ECO:0000256" key="2">
    <source>
        <dbReference type="SAM" id="Phobius"/>
    </source>
</evidence>
<reference evidence="4 5" key="1">
    <citation type="submission" date="2018-06" db="EMBL/GenBank/DDBJ databases">
        <title>A transcriptomic atlas of mushroom development highlights an independent origin of complex multicellularity.</title>
        <authorList>
            <consortium name="DOE Joint Genome Institute"/>
            <person name="Krizsan K."/>
            <person name="Almasi E."/>
            <person name="Merenyi Z."/>
            <person name="Sahu N."/>
            <person name="Viragh M."/>
            <person name="Koszo T."/>
            <person name="Mondo S."/>
            <person name="Kiss B."/>
            <person name="Balint B."/>
            <person name="Kues U."/>
            <person name="Barry K."/>
            <person name="Hegedus J.C."/>
            <person name="Henrissat B."/>
            <person name="Johnson J."/>
            <person name="Lipzen A."/>
            <person name="Ohm R."/>
            <person name="Nagy I."/>
            <person name="Pangilinan J."/>
            <person name="Yan J."/>
            <person name="Xiong Y."/>
            <person name="Grigoriev I.V."/>
            <person name="Hibbett D.S."/>
            <person name="Nagy L.G."/>
        </authorList>
    </citation>
    <scope>NUCLEOTIDE SEQUENCE [LARGE SCALE GENOMIC DNA]</scope>
    <source>
        <strain evidence="4 5">SZMC22713</strain>
    </source>
</reference>
<dbReference type="OrthoDB" id="2745134at2759"/>
<keyword evidence="5" id="KW-1185">Reference proteome</keyword>
<dbReference type="InterPro" id="IPR045340">
    <property type="entry name" value="DUF6533"/>
</dbReference>
<gene>
    <name evidence="4" type="ORF">BD410DRAFT_650697</name>
</gene>
<keyword evidence="2" id="KW-0472">Membrane</keyword>
<evidence type="ECO:0000313" key="4">
    <source>
        <dbReference type="EMBL" id="TDL16100.1"/>
    </source>
</evidence>
<dbReference type="AlphaFoldDB" id="A0A4Y7PNQ1"/>
<dbReference type="Proteomes" id="UP000294933">
    <property type="component" value="Unassembled WGS sequence"/>
</dbReference>
<feature type="domain" description="DUF6533" evidence="3">
    <location>
        <begin position="12"/>
        <end position="56"/>
    </location>
</feature>
<evidence type="ECO:0000259" key="3">
    <source>
        <dbReference type="Pfam" id="PF20151"/>
    </source>
</evidence>
<feature type="transmembrane region" description="Helical" evidence="2">
    <location>
        <begin position="46"/>
        <end position="68"/>
    </location>
</feature>
<feature type="region of interest" description="Disordered" evidence="1">
    <location>
        <begin position="272"/>
        <end position="291"/>
    </location>
</feature>
<dbReference type="VEuPathDB" id="FungiDB:BD410DRAFT_650697"/>
<feature type="transmembrane region" description="Helical" evidence="2">
    <location>
        <begin position="186"/>
        <end position="208"/>
    </location>
</feature>
<proteinExistence type="predicted"/>
<feature type="transmembrane region" description="Helical" evidence="2">
    <location>
        <begin position="110"/>
        <end position="132"/>
    </location>
</feature>
<keyword evidence="2" id="KW-1133">Transmembrane helix</keyword>
<dbReference type="EMBL" id="ML170252">
    <property type="protein sequence ID" value="TDL16100.1"/>
    <property type="molecule type" value="Genomic_DNA"/>
</dbReference>
<evidence type="ECO:0000313" key="5">
    <source>
        <dbReference type="Proteomes" id="UP000294933"/>
    </source>
</evidence>
<organism evidence="4 5">
    <name type="scientific">Rickenella mellea</name>
    <dbReference type="NCBI Taxonomy" id="50990"/>
    <lineage>
        <taxon>Eukaryota</taxon>
        <taxon>Fungi</taxon>
        <taxon>Dikarya</taxon>
        <taxon>Basidiomycota</taxon>
        <taxon>Agaricomycotina</taxon>
        <taxon>Agaricomycetes</taxon>
        <taxon>Hymenochaetales</taxon>
        <taxon>Rickenellaceae</taxon>
        <taxon>Rickenella</taxon>
    </lineage>
</organism>